<dbReference type="EMBL" id="JAUSVK010000001">
    <property type="protein sequence ID" value="MDQ0390595.1"/>
    <property type="molecule type" value="Genomic_DNA"/>
</dbReference>
<evidence type="ECO:0000259" key="5">
    <source>
        <dbReference type="PROSITE" id="PS50931"/>
    </source>
</evidence>
<accession>A0ABU0F7K8</accession>
<dbReference type="InterPro" id="IPR017685">
    <property type="entry name" value="ArgP"/>
</dbReference>
<dbReference type="PANTHER" id="PTHR30579:SF2">
    <property type="entry name" value="HTH-TYPE TRANSCRIPTIONAL REGULATOR ARGP"/>
    <property type="match status" value="1"/>
</dbReference>
<name>A0ABU0F7K8_9HYPH</name>
<dbReference type="Gene3D" id="3.40.190.290">
    <property type="match status" value="1"/>
</dbReference>
<gene>
    <name evidence="6" type="ORF">J3R73_000387</name>
</gene>
<evidence type="ECO:0000256" key="3">
    <source>
        <dbReference type="ARBA" id="ARBA00023125"/>
    </source>
</evidence>
<protein>
    <submittedName>
        <fullName evidence="6">LysR family transcriptional regulator (Chromosome initiation inhibitor)</fullName>
    </submittedName>
</protein>
<proteinExistence type="inferred from homology"/>
<dbReference type="Pfam" id="PF00126">
    <property type="entry name" value="HTH_1"/>
    <property type="match status" value="1"/>
</dbReference>
<sequence>MLDYALMDAMARVVRTGSFDKAAREIGVTPSAISQRVKLLEERLGTSLIVRGQPCTATAAGKRLCRHVEEIGLMELSLRADLGPVIPAGRAPTIRIAVNADSLATWFVPALAGIEERLFDLVIDDESNTAEWLRRGEVSAAVSTAPGPVRGCGSRSLGAQTYIATASPAFMRRWFAGGVGEDALRAAPSITFNTSDELQDRWLAETFGQSLPRPSHWIPSSHGFVDAALAGIGWGMNPASLVEPHLAAGRLVALVPGRPLLVPLFWHWSRAVEGALKDITASIVRTARTRLAAPPSPGGGGSA</sequence>
<keyword evidence="4" id="KW-0804">Transcription</keyword>
<dbReference type="InterPro" id="IPR050176">
    <property type="entry name" value="LTTR"/>
</dbReference>
<dbReference type="PRINTS" id="PR00039">
    <property type="entry name" value="HTHLYSR"/>
</dbReference>
<organism evidence="6 7">
    <name type="scientific">Labrys monachus</name>
    <dbReference type="NCBI Taxonomy" id="217067"/>
    <lineage>
        <taxon>Bacteria</taxon>
        <taxon>Pseudomonadati</taxon>
        <taxon>Pseudomonadota</taxon>
        <taxon>Alphaproteobacteria</taxon>
        <taxon>Hyphomicrobiales</taxon>
        <taxon>Xanthobacteraceae</taxon>
        <taxon>Labrys</taxon>
    </lineage>
</organism>
<comment type="similarity">
    <text evidence="1">Belongs to the LysR transcriptional regulatory family.</text>
</comment>
<reference evidence="6 7" key="1">
    <citation type="submission" date="2023-07" db="EMBL/GenBank/DDBJ databases">
        <title>Genomic Encyclopedia of Type Strains, Phase IV (KMG-IV): sequencing the most valuable type-strain genomes for metagenomic binning, comparative biology and taxonomic classification.</title>
        <authorList>
            <person name="Goeker M."/>
        </authorList>
    </citation>
    <scope>NUCLEOTIDE SEQUENCE [LARGE SCALE GENOMIC DNA]</scope>
    <source>
        <strain evidence="6 7">DSM 5896</strain>
    </source>
</reference>
<dbReference type="Gene3D" id="1.10.10.10">
    <property type="entry name" value="Winged helix-like DNA-binding domain superfamily/Winged helix DNA-binding domain"/>
    <property type="match status" value="1"/>
</dbReference>
<dbReference type="PANTHER" id="PTHR30579">
    <property type="entry name" value="TRANSCRIPTIONAL REGULATOR"/>
    <property type="match status" value="1"/>
</dbReference>
<dbReference type="Pfam" id="PF03466">
    <property type="entry name" value="LysR_substrate"/>
    <property type="match status" value="1"/>
</dbReference>
<dbReference type="InterPro" id="IPR005119">
    <property type="entry name" value="LysR_subst-bd"/>
</dbReference>
<dbReference type="SUPFAM" id="SSF46785">
    <property type="entry name" value="Winged helix' DNA-binding domain"/>
    <property type="match status" value="1"/>
</dbReference>
<evidence type="ECO:0000256" key="4">
    <source>
        <dbReference type="ARBA" id="ARBA00023163"/>
    </source>
</evidence>
<evidence type="ECO:0000256" key="1">
    <source>
        <dbReference type="ARBA" id="ARBA00009437"/>
    </source>
</evidence>
<comment type="caution">
    <text evidence="6">The sequence shown here is derived from an EMBL/GenBank/DDBJ whole genome shotgun (WGS) entry which is preliminary data.</text>
</comment>
<dbReference type="NCBIfam" id="TIGR03298">
    <property type="entry name" value="argP"/>
    <property type="match status" value="1"/>
</dbReference>
<dbReference type="InterPro" id="IPR036388">
    <property type="entry name" value="WH-like_DNA-bd_sf"/>
</dbReference>
<dbReference type="PROSITE" id="PS50931">
    <property type="entry name" value="HTH_LYSR"/>
    <property type="match status" value="1"/>
</dbReference>
<evidence type="ECO:0000313" key="6">
    <source>
        <dbReference type="EMBL" id="MDQ0390595.1"/>
    </source>
</evidence>
<dbReference type="SUPFAM" id="SSF53850">
    <property type="entry name" value="Periplasmic binding protein-like II"/>
    <property type="match status" value="1"/>
</dbReference>
<dbReference type="NCBIfam" id="NF009888">
    <property type="entry name" value="PRK13348.1"/>
    <property type="match status" value="1"/>
</dbReference>
<keyword evidence="3" id="KW-0238">DNA-binding</keyword>
<dbReference type="InterPro" id="IPR036390">
    <property type="entry name" value="WH_DNA-bd_sf"/>
</dbReference>
<evidence type="ECO:0000256" key="2">
    <source>
        <dbReference type="ARBA" id="ARBA00023015"/>
    </source>
</evidence>
<dbReference type="Proteomes" id="UP001237448">
    <property type="component" value="Unassembled WGS sequence"/>
</dbReference>
<keyword evidence="2" id="KW-0805">Transcription regulation</keyword>
<evidence type="ECO:0000313" key="7">
    <source>
        <dbReference type="Proteomes" id="UP001237448"/>
    </source>
</evidence>
<feature type="domain" description="HTH lysR-type" evidence="5">
    <location>
        <begin position="2"/>
        <end position="58"/>
    </location>
</feature>
<dbReference type="RefSeq" id="WP_307421872.1">
    <property type="nucleotide sequence ID" value="NZ_JAUSVK010000001.1"/>
</dbReference>
<dbReference type="InterPro" id="IPR000847">
    <property type="entry name" value="LysR_HTH_N"/>
</dbReference>
<keyword evidence="7" id="KW-1185">Reference proteome</keyword>
<dbReference type="NCBIfam" id="NF002964">
    <property type="entry name" value="PRK03635.1"/>
    <property type="match status" value="1"/>
</dbReference>